<dbReference type="PANTHER" id="PTHR43085:SF15">
    <property type="entry name" value="2-DEHYDRO-3-DEOXYGLUCONOKINASE"/>
    <property type="match status" value="1"/>
</dbReference>
<dbReference type="Gene3D" id="3.40.1190.20">
    <property type="match status" value="1"/>
</dbReference>
<dbReference type="Proteomes" id="UP000029843">
    <property type="component" value="Unassembled WGS sequence"/>
</dbReference>
<dbReference type="CDD" id="cd01166">
    <property type="entry name" value="KdgK"/>
    <property type="match status" value="1"/>
</dbReference>
<protein>
    <submittedName>
        <fullName evidence="5">2-dehydro-3-deoxygluconokinase</fullName>
        <ecNumber evidence="5">2.7.1.45</ecNumber>
    </submittedName>
</protein>
<evidence type="ECO:0000313" key="6">
    <source>
        <dbReference type="Proteomes" id="UP000029843"/>
    </source>
</evidence>
<name>A0A099KD90_COLPS</name>
<feature type="domain" description="Carbohydrate kinase PfkB" evidence="4">
    <location>
        <begin position="3"/>
        <end position="298"/>
    </location>
</feature>
<evidence type="ECO:0000313" key="5">
    <source>
        <dbReference type="EMBL" id="KGJ88290.1"/>
    </source>
</evidence>
<dbReference type="PATRIC" id="fig|28229.4.peg.3464"/>
<sequence>MVNVVVMGECMIEFSPAGNSCYKQAFAGDIYNTAVYLKRLQNSAVDISILTAVGCDALSNAMVDDFKASGIDTSFVQRVSHRQTGAYLIEISAEGERSFVYWRDTSAAKLTISQLEDNAKRALIDQCDVFYFSGISIAILAKEDRQAFWLFLAELKQAGVRIVFDSNFRSRLWESKADAISQFDQALSISDLVFAGVEDFNLLYDLNSFSDVDNFLNEFAINELIIKNGPDDIFYRSTIEQFEVEISPVECVVDSTSAGDSFNSGYLSARMNGSSSKEAIEHACRVSACVIQHKGAVINQDVFSAFMAKE</sequence>
<accession>A0A099KD90</accession>
<keyword evidence="2 5" id="KW-0808">Transferase</keyword>
<dbReference type="InterPro" id="IPR002173">
    <property type="entry name" value="Carboh/pur_kinase_PfkB_CS"/>
</dbReference>
<dbReference type="EMBL" id="JQED01000047">
    <property type="protein sequence ID" value="KGJ88290.1"/>
    <property type="molecule type" value="Genomic_DNA"/>
</dbReference>
<proteinExistence type="inferred from homology"/>
<reference evidence="5 6" key="1">
    <citation type="submission" date="2014-08" db="EMBL/GenBank/DDBJ databases">
        <title>Genomic and Phenotypic Diversity of Colwellia psychrerythraea strains from Disparate Marine Basins.</title>
        <authorList>
            <person name="Techtmann S.M."/>
            <person name="Stelling S.C."/>
            <person name="Utturkar S.M."/>
            <person name="Alshibli N."/>
            <person name="Harris A."/>
            <person name="Brown S.D."/>
            <person name="Hazen T.C."/>
        </authorList>
    </citation>
    <scope>NUCLEOTIDE SEQUENCE [LARGE SCALE GENOMIC DNA]</scope>
    <source>
        <strain evidence="5 6">ND2E</strain>
    </source>
</reference>
<dbReference type="AlphaFoldDB" id="A0A099KD90"/>
<organism evidence="5 6">
    <name type="scientific">Colwellia psychrerythraea</name>
    <name type="common">Vibrio psychroerythus</name>
    <dbReference type="NCBI Taxonomy" id="28229"/>
    <lineage>
        <taxon>Bacteria</taxon>
        <taxon>Pseudomonadati</taxon>
        <taxon>Pseudomonadota</taxon>
        <taxon>Gammaproteobacteria</taxon>
        <taxon>Alteromonadales</taxon>
        <taxon>Colwelliaceae</taxon>
        <taxon>Colwellia</taxon>
    </lineage>
</organism>
<dbReference type="Pfam" id="PF00294">
    <property type="entry name" value="PfkB"/>
    <property type="match status" value="1"/>
</dbReference>
<dbReference type="GO" id="GO:0042840">
    <property type="term" value="P:D-glucuronate catabolic process"/>
    <property type="evidence" value="ECO:0007669"/>
    <property type="project" value="TreeGrafter"/>
</dbReference>
<comment type="similarity">
    <text evidence="1">Belongs to the carbohydrate kinase PfkB family.</text>
</comment>
<evidence type="ECO:0000259" key="4">
    <source>
        <dbReference type="Pfam" id="PF00294"/>
    </source>
</evidence>
<dbReference type="InterPro" id="IPR050306">
    <property type="entry name" value="PfkB_Carbo_kinase"/>
</dbReference>
<evidence type="ECO:0000256" key="3">
    <source>
        <dbReference type="ARBA" id="ARBA00022777"/>
    </source>
</evidence>
<dbReference type="InterPro" id="IPR029056">
    <property type="entry name" value="Ribokinase-like"/>
</dbReference>
<evidence type="ECO:0000256" key="1">
    <source>
        <dbReference type="ARBA" id="ARBA00010688"/>
    </source>
</evidence>
<dbReference type="PANTHER" id="PTHR43085">
    <property type="entry name" value="HEXOKINASE FAMILY MEMBER"/>
    <property type="match status" value="1"/>
</dbReference>
<gene>
    <name evidence="5" type="ORF">ND2E_4126</name>
</gene>
<dbReference type="GO" id="GO:0008673">
    <property type="term" value="F:2-dehydro-3-deoxygluconokinase activity"/>
    <property type="evidence" value="ECO:0007669"/>
    <property type="project" value="UniProtKB-EC"/>
</dbReference>
<dbReference type="InterPro" id="IPR011611">
    <property type="entry name" value="PfkB_dom"/>
</dbReference>
<comment type="caution">
    <text evidence="5">The sequence shown here is derived from an EMBL/GenBank/DDBJ whole genome shotgun (WGS) entry which is preliminary data.</text>
</comment>
<dbReference type="SUPFAM" id="SSF53613">
    <property type="entry name" value="Ribokinase-like"/>
    <property type="match status" value="1"/>
</dbReference>
<keyword evidence="3 5" id="KW-0418">Kinase</keyword>
<dbReference type="RefSeq" id="WP_081962089.1">
    <property type="nucleotide sequence ID" value="NZ_JQED01000047.1"/>
</dbReference>
<dbReference type="OrthoDB" id="9776822at2"/>
<dbReference type="PROSITE" id="PS00584">
    <property type="entry name" value="PFKB_KINASES_2"/>
    <property type="match status" value="1"/>
</dbReference>
<dbReference type="GO" id="GO:0006974">
    <property type="term" value="P:DNA damage response"/>
    <property type="evidence" value="ECO:0007669"/>
    <property type="project" value="TreeGrafter"/>
</dbReference>
<dbReference type="GO" id="GO:0005829">
    <property type="term" value="C:cytosol"/>
    <property type="evidence" value="ECO:0007669"/>
    <property type="project" value="TreeGrafter"/>
</dbReference>
<dbReference type="EC" id="2.7.1.45" evidence="5"/>
<dbReference type="GO" id="GO:0019698">
    <property type="term" value="P:D-galacturonate catabolic process"/>
    <property type="evidence" value="ECO:0007669"/>
    <property type="project" value="TreeGrafter"/>
</dbReference>
<evidence type="ECO:0000256" key="2">
    <source>
        <dbReference type="ARBA" id="ARBA00022679"/>
    </source>
</evidence>